<keyword evidence="2" id="KW-0238">DNA-binding</keyword>
<dbReference type="PANTHER" id="PTHR13989">
    <property type="entry name" value="REPLICATION PROTEIN A-RELATED"/>
    <property type="match status" value="1"/>
</dbReference>
<evidence type="ECO:0000256" key="4">
    <source>
        <dbReference type="SAM" id="MobiDB-lite"/>
    </source>
</evidence>
<comment type="subcellular location">
    <subcellularLocation>
        <location evidence="1">Nucleus</location>
    </subcellularLocation>
</comment>
<feature type="region of interest" description="Disordered" evidence="4">
    <location>
        <begin position="16"/>
        <end position="35"/>
    </location>
</feature>
<dbReference type="AlphaFoldDB" id="A0A803MPM3"/>
<evidence type="ECO:0000313" key="6">
    <source>
        <dbReference type="Proteomes" id="UP000596660"/>
    </source>
</evidence>
<dbReference type="SUPFAM" id="SSF50249">
    <property type="entry name" value="Nucleic acid-binding proteins"/>
    <property type="match status" value="1"/>
</dbReference>
<dbReference type="Proteomes" id="UP000596660">
    <property type="component" value="Unplaced"/>
</dbReference>
<dbReference type="Gene3D" id="2.40.50.140">
    <property type="entry name" value="Nucleic acid-binding proteins"/>
    <property type="match status" value="1"/>
</dbReference>
<feature type="compositionally biased region" description="Polar residues" evidence="4">
    <location>
        <begin position="20"/>
        <end position="33"/>
    </location>
</feature>
<accession>A0A803MPM3</accession>
<keyword evidence="6" id="KW-1185">Reference proteome</keyword>
<protein>
    <submittedName>
        <fullName evidence="5">Uncharacterized protein</fullName>
    </submittedName>
</protein>
<reference evidence="5" key="1">
    <citation type="journal article" date="2017" name="Nature">
        <title>The genome of Chenopodium quinoa.</title>
        <authorList>
            <person name="Jarvis D.E."/>
            <person name="Ho Y.S."/>
            <person name="Lightfoot D.J."/>
            <person name="Schmoeckel S.M."/>
            <person name="Li B."/>
            <person name="Borm T.J.A."/>
            <person name="Ohyanagi H."/>
            <person name="Mineta K."/>
            <person name="Michell C.T."/>
            <person name="Saber N."/>
            <person name="Kharbatia N.M."/>
            <person name="Rupper R.R."/>
            <person name="Sharp A.R."/>
            <person name="Dally N."/>
            <person name="Boughton B.A."/>
            <person name="Woo Y.H."/>
            <person name="Gao G."/>
            <person name="Schijlen E.G.W.M."/>
            <person name="Guo X."/>
            <person name="Momin A.A."/>
            <person name="Negrao S."/>
            <person name="Al-Babili S."/>
            <person name="Gehring C."/>
            <person name="Roessner U."/>
            <person name="Jung C."/>
            <person name="Murphy K."/>
            <person name="Arold S.T."/>
            <person name="Gojobori T."/>
            <person name="van der Linden C.G."/>
            <person name="van Loo E.N."/>
            <person name="Jellen E.N."/>
            <person name="Maughan P.J."/>
            <person name="Tester M."/>
        </authorList>
    </citation>
    <scope>NUCLEOTIDE SEQUENCE [LARGE SCALE GENOMIC DNA]</scope>
    <source>
        <strain evidence="5">cv. PI 614886</strain>
    </source>
</reference>
<dbReference type="GO" id="GO:0035861">
    <property type="term" value="C:site of double-strand break"/>
    <property type="evidence" value="ECO:0007669"/>
    <property type="project" value="TreeGrafter"/>
</dbReference>
<dbReference type="InterPro" id="IPR012340">
    <property type="entry name" value="NA-bd_OB-fold"/>
</dbReference>
<dbReference type="GO" id="GO:0000781">
    <property type="term" value="C:chromosome, telomeric region"/>
    <property type="evidence" value="ECO:0007669"/>
    <property type="project" value="TreeGrafter"/>
</dbReference>
<dbReference type="GO" id="GO:0005662">
    <property type="term" value="C:DNA replication factor A complex"/>
    <property type="evidence" value="ECO:0007669"/>
    <property type="project" value="TreeGrafter"/>
</dbReference>
<dbReference type="Gramene" id="AUR62033224-RA">
    <property type="protein sequence ID" value="AUR62033224-RA:cds"/>
    <property type="gene ID" value="AUR62033224"/>
</dbReference>
<dbReference type="GO" id="GO:0006260">
    <property type="term" value="P:DNA replication"/>
    <property type="evidence" value="ECO:0007669"/>
    <property type="project" value="TreeGrafter"/>
</dbReference>
<dbReference type="EnsemblPlants" id="AUR62033224-RA">
    <property type="protein sequence ID" value="AUR62033224-RA:cds"/>
    <property type="gene ID" value="AUR62033224"/>
</dbReference>
<dbReference type="OMA" id="HRWVNEP"/>
<keyword evidence="3" id="KW-0539">Nucleus</keyword>
<dbReference type="GO" id="GO:0006289">
    <property type="term" value="P:nucleotide-excision repair"/>
    <property type="evidence" value="ECO:0007669"/>
    <property type="project" value="TreeGrafter"/>
</dbReference>
<sequence>MYSGQFDGNAAFSGGGFMPSQATQSADPSYTTSKTRDAQALVPLTVKQINEALLASNDINNFFVDGVDVNNVTLIGLVFNKTERVTDVGFALDDGTGRINVHRWVNEPYDTKEMEKIT</sequence>
<evidence type="ECO:0000256" key="1">
    <source>
        <dbReference type="ARBA" id="ARBA00004123"/>
    </source>
</evidence>
<dbReference type="InterPro" id="IPR040260">
    <property type="entry name" value="RFA2-like"/>
</dbReference>
<name>A0A803MPM3_CHEQI</name>
<evidence type="ECO:0000256" key="2">
    <source>
        <dbReference type="ARBA" id="ARBA00023125"/>
    </source>
</evidence>
<dbReference type="PANTHER" id="PTHR13989:SF16">
    <property type="entry name" value="REPLICATION PROTEIN A2"/>
    <property type="match status" value="1"/>
</dbReference>
<evidence type="ECO:0000256" key="3">
    <source>
        <dbReference type="ARBA" id="ARBA00023242"/>
    </source>
</evidence>
<reference evidence="5" key="2">
    <citation type="submission" date="2021-03" db="UniProtKB">
        <authorList>
            <consortium name="EnsemblPlants"/>
        </authorList>
    </citation>
    <scope>IDENTIFICATION</scope>
</reference>
<dbReference type="GO" id="GO:0000724">
    <property type="term" value="P:double-strand break repair via homologous recombination"/>
    <property type="evidence" value="ECO:0007669"/>
    <property type="project" value="TreeGrafter"/>
</dbReference>
<evidence type="ECO:0000313" key="5">
    <source>
        <dbReference type="EnsemblPlants" id="AUR62033224-RA:cds"/>
    </source>
</evidence>
<proteinExistence type="predicted"/>
<organism evidence="5 6">
    <name type="scientific">Chenopodium quinoa</name>
    <name type="common">Quinoa</name>
    <dbReference type="NCBI Taxonomy" id="63459"/>
    <lineage>
        <taxon>Eukaryota</taxon>
        <taxon>Viridiplantae</taxon>
        <taxon>Streptophyta</taxon>
        <taxon>Embryophyta</taxon>
        <taxon>Tracheophyta</taxon>
        <taxon>Spermatophyta</taxon>
        <taxon>Magnoliopsida</taxon>
        <taxon>eudicotyledons</taxon>
        <taxon>Gunneridae</taxon>
        <taxon>Pentapetalae</taxon>
        <taxon>Caryophyllales</taxon>
        <taxon>Chenopodiaceae</taxon>
        <taxon>Chenopodioideae</taxon>
        <taxon>Atripliceae</taxon>
        <taxon>Chenopodium</taxon>
    </lineage>
</organism>
<dbReference type="GO" id="GO:0003697">
    <property type="term" value="F:single-stranded DNA binding"/>
    <property type="evidence" value="ECO:0007669"/>
    <property type="project" value="TreeGrafter"/>
</dbReference>